<dbReference type="PROSITE" id="PS51192">
    <property type="entry name" value="HELICASE_ATP_BIND_1"/>
    <property type="match status" value="1"/>
</dbReference>
<dbReference type="InterPro" id="IPR001650">
    <property type="entry name" value="Helicase_C-like"/>
</dbReference>
<dbReference type="PANTHER" id="PTHR45626:SF16">
    <property type="entry name" value="ATP-DEPENDENT HELICASE ULS1"/>
    <property type="match status" value="1"/>
</dbReference>
<dbReference type="InterPro" id="IPR038718">
    <property type="entry name" value="SNF2-like_sf"/>
</dbReference>
<gene>
    <name evidence="21" type="ORF">RchiOBHm_Chr5g0007521</name>
</gene>
<dbReference type="Gene3D" id="3.30.40.10">
    <property type="entry name" value="Zinc/RING finger domain, C3HC4 (zinc finger)"/>
    <property type="match status" value="1"/>
</dbReference>
<keyword evidence="15" id="KW-0539">Nucleus</keyword>
<evidence type="ECO:0000256" key="10">
    <source>
        <dbReference type="ARBA" id="ARBA00022853"/>
    </source>
</evidence>
<keyword evidence="4" id="KW-0547">Nucleotide-binding</keyword>
<keyword evidence="22" id="KW-1185">Reference proteome</keyword>
<feature type="region of interest" description="Disordered" evidence="17">
    <location>
        <begin position="774"/>
        <end position="798"/>
    </location>
</feature>
<dbReference type="InterPro" id="IPR013083">
    <property type="entry name" value="Znf_RING/FYVE/PHD"/>
</dbReference>
<feature type="domain" description="Helicase C-terminal" evidence="20">
    <location>
        <begin position="1289"/>
        <end position="1449"/>
    </location>
</feature>
<dbReference type="SMART" id="SM00487">
    <property type="entry name" value="DEXDc"/>
    <property type="match status" value="1"/>
</dbReference>
<dbReference type="PROSITE" id="PS51194">
    <property type="entry name" value="HELICASE_CTER"/>
    <property type="match status" value="1"/>
</dbReference>
<feature type="compositionally biased region" description="Basic residues" evidence="17">
    <location>
        <begin position="898"/>
        <end position="908"/>
    </location>
</feature>
<evidence type="ECO:0000256" key="6">
    <source>
        <dbReference type="ARBA" id="ARBA00022801"/>
    </source>
</evidence>
<dbReference type="Proteomes" id="UP000238479">
    <property type="component" value="Chromosome 5"/>
</dbReference>
<feature type="compositionally biased region" description="Basic and acidic residues" evidence="17">
    <location>
        <begin position="774"/>
        <end position="783"/>
    </location>
</feature>
<evidence type="ECO:0000256" key="17">
    <source>
        <dbReference type="SAM" id="MobiDB-lite"/>
    </source>
</evidence>
<dbReference type="GO" id="GO:0080188">
    <property type="term" value="P:gene silencing by siRNA-directed DNA methylation"/>
    <property type="evidence" value="ECO:0007669"/>
    <property type="project" value="UniProtKB-ARBA"/>
</dbReference>
<dbReference type="GO" id="GO:0005524">
    <property type="term" value="F:ATP binding"/>
    <property type="evidence" value="ECO:0007669"/>
    <property type="project" value="UniProtKB-KW"/>
</dbReference>
<evidence type="ECO:0000256" key="15">
    <source>
        <dbReference type="ARBA" id="ARBA00023242"/>
    </source>
</evidence>
<dbReference type="FunFam" id="3.40.50.10810:FF:000068">
    <property type="entry name" value="SNF2 domain-containing protein / helicase domain-containing protein / zinc finger protein-like protein"/>
    <property type="match status" value="1"/>
</dbReference>
<dbReference type="GO" id="GO:0003678">
    <property type="term" value="F:DNA helicase activity"/>
    <property type="evidence" value="ECO:0007669"/>
    <property type="project" value="UniProtKB-EC"/>
</dbReference>
<dbReference type="OrthoDB" id="448448at2759"/>
<evidence type="ECO:0000256" key="16">
    <source>
        <dbReference type="PROSITE-ProRule" id="PRU00175"/>
    </source>
</evidence>
<comment type="caution">
    <text evidence="21">The sequence shown here is derived from an EMBL/GenBank/DDBJ whole genome shotgun (WGS) entry which is preliminary data.</text>
</comment>
<evidence type="ECO:0000256" key="5">
    <source>
        <dbReference type="ARBA" id="ARBA00022771"/>
    </source>
</evidence>
<dbReference type="CDD" id="cd18793">
    <property type="entry name" value="SF2_C_SNF"/>
    <property type="match status" value="1"/>
</dbReference>
<evidence type="ECO:0000259" key="19">
    <source>
        <dbReference type="PROSITE" id="PS51192"/>
    </source>
</evidence>
<dbReference type="SUPFAM" id="SSF57850">
    <property type="entry name" value="RING/U-box"/>
    <property type="match status" value="1"/>
</dbReference>
<dbReference type="PANTHER" id="PTHR45626">
    <property type="entry name" value="TRANSCRIPTION TERMINATION FACTOR 2-RELATED"/>
    <property type="match status" value="1"/>
</dbReference>
<reference evidence="21 22" key="1">
    <citation type="journal article" date="2018" name="Nat. Genet.">
        <title>The Rosa genome provides new insights in the design of modern roses.</title>
        <authorList>
            <person name="Bendahmane M."/>
        </authorList>
    </citation>
    <scope>NUCLEOTIDE SEQUENCE [LARGE SCALE GENOMIC DNA]</scope>
    <source>
        <strain evidence="22">cv. Old Blush</strain>
    </source>
</reference>
<feature type="region of interest" description="Disordered" evidence="17">
    <location>
        <begin position="37"/>
        <end position="64"/>
    </location>
</feature>
<evidence type="ECO:0000256" key="9">
    <source>
        <dbReference type="ARBA" id="ARBA00022840"/>
    </source>
</evidence>
<dbReference type="STRING" id="74649.A0A2P6Q3V0"/>
<dbReference type="SMART" id="SM00490">
    <property type="entry name" value="HELICc"/>
    <property type="match status" value="1"/>
</dbReference>
<evidence type="ECO:0000256" key="14">
    <source>
        <dbReference type="ARBA" id="ARBA00023163"/>
    </source>
</evidence>
<organism evidence="21 22">
    <name type="scientific">Rosa chinensis</name>
    <name type="common">China rose</name>
    <dbReference type="NCBI Taxonomy" id="74649"/>
    <lineage>
        <taxon>Eukaryota</taxon>
        <taxon>Viridiplantae</taxon>
        <taxon>Streptophyta</taxon>
        <taxon>Embryophyta</taxon>
        <taxon>Tracheophyta</taxon>
        <taxon>Spermatophyta</taxon>
        <taxon>Magnoliopsida</taxon>
        <taxon>eudicotyledons</taxon>
        <taxon>Gunneridae</taxon>
        <taxon>Pentapetalae</taxon>
        <taxon>rosids</taxon>
        <taxon>fabids</taxon>
        <taxon>Rosales</taxon>
        <taxon>Rosaceae</taxon>
        <taxon>Rosoideae</taxon>
        <taxon>Rosoideae incertae sedis</taxon>
        <taxon>Rosa</taxon>
    </lineage>
</organism>
<dbReference type="Pfam" id="PF00271">
    <property type="entry name" value="Helicase_C"/>
    <property type="match status" value="1"/>
</dbReference>
<evidence type="ECO:0000313" key="22">
    <source>
        <dbReference type="Proteomes" id="UP000238479"/>
    </source>
</evidence>
<keyword evidence="13" id="KW-0943">RNA-mediated gene silencing</keyword>
<accession>A0A2P6Q3V0</accession>
<feature type="region of interest" description="Disordered" evidence="17">
    <location>
        <begin position="86"/>
        <end position="107"/>
    </location>
</feature>
<dbReference type="Gene3D" id="3.40.50.300">
    <property type="entry name" value="P-loop containing nucleotide triphosphate hydrolases"/>
    <property type="match status" value="1"/>
</dbReference>
<dbReference type="InterPro" id="IPR001841">
    <property type="entry name" value="Znf_RING"/>
</dbReference>
<keyword evidence="10" id="KW-0156">Chromatin regulator</keyword>
<evidence type="ECO:0000256" key="2">
    <source>
        <dbReference type="ARBA" id="ARBA00008438"/>
    </source>
</evidence>
<keyword evidence="5 16" id="KW-0863">Zinc-finger</keyword>
<evidence type="ECO:0000256" key="11">
    <source>
        <dbReference type="ARBA" id="ARBA00023015"/>
    </source>
</evidence>
<sequence>MLMAVEESSNCGFAAEDFDGEDMSIDLDTFYRLLEEEPPSCPEDSSLGSGSQAEAVSGADYREDTLLQSGSQVLKAESSADLGGFGSWHPPYSSEASDSGAGRPGGSFDYAGNPAMFSDYKDSKPTAYTGSPGPWHPPYISEASDSVAGGPGGSFECGGNPAMSIDRKPPAQTSSHGHMFPTSLKDWFSLVPCTETYFTERVDVSQPTSSTTSSFEEGHTNHVLDHGDLNVLQGKADVAGKVDSEYSSQNLDIDNMDMNSRPYGALGENTPETLGPSENNSCTSMEIPFLDIDICSPHVTSTESTLCQNSDLFSDHYTAADGMSLDNRYLAESSIQHSPYSYYSTLFPSNKEMVTNVKDESLEFHTDSSCSSSKMNINCQEGITGTYGFDSPMIDASDIKEWNFDYGRYNCISAVSGNSSLDADSCPVDNKASVKPLGSTETYMSSKREFTGVKDENIDELVAPSTDTFHSFSFMDDSRKPSYNADGISFDKEPKLSGYDVSTQPFGNSGHAKAEMIVDTKRTYYSEGNINGSSLPHVGGGYVNLNGLEHQLPAAQPFSSNRNQGYSTDRLEGKHCLPKSMGFPSSKVSPESIHSNFSEKSPAEDDYDVCIIEDKSDPAPTRRLPVVSNTHYPEPLNRSLAVGSNIVNSQQSSDHDTGVGGIRFRTREEQLILRVALQDLSQPKSEALPPDGVLTVPLLRHQRIALSWMVQKETASLPCCGGILADDQGLGKTISTIALILKERPPASGACLDEKKCKLETLDLDQDDDMLPEVSRRKQDADAHSSVSNETSEKSMKSLIQTKGRPACGTLVVCPTSVLRQWAEELRNKITEKAKLSVLVYHGGNRTRDPCELAKYDVVLTTYSIVSMEVPKQPLADGEDEEKGKREEYDSPHMGFSSKKRKYPNKCSKGKKGLETAALESLARPLAKVGWFRVVLDEAQSIKNHRTQVARACWGLRAKRRWCLSGTPIQNAIDDLYSYFRFLRYDPYAVYKSFCAKIKFPISKNPTKGYRMLQAVLKTIMLRRTKGTLLDGEPIINLPPKFIELKRVEFSAEERDFYSRLESDSRAQFEEYAAAGTVKQNYVNILLMLLRLRQACDHPLLVRRYESQSLWKSSVEKAKKLTHDKQVSLLNCLEASLAICGICNDAPEDAVVSECGHVFCSQCICDYLTGDDNQCPNTSCKVRLNVSSVFSKATLNSSLSDQPSQGGMGSEVFDAVESFYEDSSYNSSKIKAALEVLCLMCKPKTCTTENSCLPESIDKNASCSTTSFDIDGAESLEDSSDGQNLGVDKSPKKIEKVVREKAIVFSQWTRMLDLLEACLKTSGLEYRRLDGTMSVVARDKAVKDFNTLPEVSVMIMSLKAASLGLNMVAACHVLLLDLWWNPTTEDQAIDRAHRIGQTRPVTVLRLTVRDTVEDRILALQKKKREMVASAFGEDETGGRQTRLTVDDLKYLFMK</sequence>
<dbReference type="EMBL" id="PDCK01000043">
    <property type="protein sequence ID" value="PRQ28856.1"/>
    <property type="molecule type" value="Genomic_DNA"/>
</dbReference>
<proteinExistence type="inferred from homology"/>
<keyword evidence="9" id="KW-0067">ATP-binding</keyword>
<dbReference type="SUPFAM" id="SSF52540">
    <property type="entry name" value="P-loop containing nucleoside triphosphate hydrolases"/>
    <property type="match status" value="2"/>
</dbReference>
<dbReference type="InterPro" id="IPR050628">
    <property type="entry name" value="SNF2_RAD54_helicase_TF"/>
</dbReference>
<evidence type="ECO:0000256" key="4">
    <source>
        <dbReference type="ARBA" id="ARBA00022741"/>
    </source>
</evidence>
<keyword evidence="7 21" id="KW-0347">Helicase</keyword>
<keyword evidence="12" id="KW-0238">DNA-binding</keyword>
<evidence type="ECO:0000256" key="3">
    <source>
        <dbReference type="ARBA" id="ARBA00022723"/>
    </source>
</evidence>
<evidence type="ECO:0000256" key="13">
    <source>
        <dbReference type="ARBA" id="ARBA00023158"/>
    </source>
</evidence>
<dbReference type="Pfam" id="PF13923">
    <property type="entry name" value="zf-C3HC4_2"/>
    <property type="match status" value="1"/>
</dbReference>
<feature type="domain" description="RING-type" evidence="18">
    <location>
        <begin position="1140"/>
        <end position="1176"/>
    </location>
</feature>
<evidence type="ECO:0000256" key="8">
    <source>
        <dbReference type="ARBA" id="ARBA00022833"/>
    </source>
</evidence>
<feature type="domain" description="Helicase ATP-binding" evidence="19">
    <location>
        <begin position="713"/>
        <end position="986"/>
    </location>
</feature>
<comment type="similarity">
    <text evidence="2">Belongs to the SNF2/RAD54 helicase family. RAD16 subfamily.</text>
</comment>
<dbReference type="GO" id="GO:0003677">
    <property type="term" value="F:DNA binding"/>
    <property type="evidence" value="ECO:0007669"/>
    <property type="project" value="UniProtKB-KW"/>
</dbReference>
<evidence type="ECO:0000313" key="21">
    <source>
        <dbReference type="EMBL" id="PRQ28856.1"/>
    </source>
</evidence>
<dbReference type="FunFam" id="3.40.50.10810:FF:000071">
    <property type="entry name" value="SNF2 domain-containing protein / helicase domain-containing protein / zinc finger protein-like protein"/>
    <property type="match status" value="1"/>
</dbReference>
<dbReference type="GO" id="GO:0005634">
    <property type="term" value="C:nucleus"/>
    <property type="evidence" value="ECO:0007669"/>
    <property type="project" value="UniProtKB-SubCell"/>
</dbReference>
<dbReference type="InterPro" id="IPR027417">
    <property type="entry name" value="P-loop_NTPase"/>
</dbReference>
<name>A0A2P6Q3V0_ROSCH</name>
<keyword evidence="6 21" id="KW-0378">Hydrolase</keyword>
<dbReference type="SMART" id="SM00184">
    <property type="entry name" value="RING"/>
    <property type="match status" value="1"/>
</dbReference>
<evidence type="ECO:0000256" key="7">
    <source>
        <dbReference type="ARBA" id="ARBA00022806"/>
    </source>
</evidence>
<keyword evidence="14" id="KW-0804">Transcription</keyword>
<dbReference type="PROSITE" id="PS00518">
    <property type="entry name" value="ZF_RING_1"/>
    <property type="match status" value="1"/>
</dbReference>
<feature type="compositionally biased region" description="Polar residues" evidence="17">
    <location>
        <begin position="586"/>
        <end position="599"/>
    </location>
</feature>
<feature type="region of interest" description="Disordered" evidence="17">
    <location>
        <begin position="872"/>
        <end position="908"/>
    </location>
</feature>
<evidence type="ECO:0000256" key="12">
    <source>
        <dbReference type="ARBA" id="ARBA00023125"/>
    </source>
</evidence>
<dbReference type="OMA" id="YNCISAV"/>
<dbReference type="PROSITE" id="PS50089">
    <property type="entry name" value="ZF_RING_2"/>
    <property type="match status" value="1"/>
</dbReference>
<dbReference type="InterPro" id="IPR014001">
    <property type="entry name" value="Helicase_ATP-bd"/>
</dbReference>
<evidence type="ECO:0000256" key="1">
    <source>
        <dbReference type="ARBA" id="ARBA00004123"/>
    </source>
</evidence>
<evidence type="ECO:0000259" key="20">
    <source>
        <dbReference type="PROSITE" id="PS51194"/>
    </source>
</evidence>
<dbReference type="Gene3D" id="3.40.50.10810">
    <property type="entry name" value="Tandem AAA-ATPase domain"/>
    <property type="match status" value="3"/>
</dbReference>
<dbReference type="GO" id="GO:0006281">
    <property type="term" value="P:DNA repair"/>
    <property type="evidence" value="ECO:0007669"/>
    <property type="project" value="TreeGrafter"/>
</dbReference>
<dbReference type="GO" id="GO:0008270">
    <property type="term" value="F:zinc ion binding"/>
    <property type="evidence" value="ECO:0007669"/>
    <property type="project" value="UniProtKB-KW"/>
</dbReference>
<keyword evidence="8" id="KW-0862">Zinc</keyword>
<feature type="compositionally biased region" description="Basic and acidic residues" evidence="17">
    <location>
        <begin position="882"/>
        <end position="891"/>
    </location>
</feature>
<dbReference type="Pfam" id="PF00176">
    <property type="entry name" value="SNF2-rel_dom"/>
    <property type="match status" value="1"/>
</dbReference>
<dbReference type="InterPro" id="IPR017907">
    <property type="entry name" value="Znf_RING_CS"/>
</dbReference>
<dbReference type="InterPro" id="IPR000330">
    <property type="entry name" value="SNF2_N"/>
</dbReference>
<feature type="region of interest" description="Disordered" evidence="17">
    <location>
        <begin position="582"/>
        <end position="601"/>
    </location>
</feature>
<dbReference type="Gramene" id="PRQ28856">
    <property type="protein sequence ID" value="PRQ28856"/>
    <property type="gene ID" value="RchiOBHm_Chr5g0007521"/>
</dbReference>
<protein>
    <submittedName>
        <fullName evidence="21">Putative DNA helicase chromatin remodeling SNF2 family</fullName>
        <ecNumber evidence="21">3.6.4.12</ecNumber>
    </submittedName>
</protein>
<evidence type="ECO:0000259" key="18">
    <source>
        <dbReference type="PROSITE" id="PS50089"/>
    </source>
</evidence>
<keyword evidence="11" id="KW-0805">Transcription regulation</keyword>
<dbReference type="GO" id="GO:0016787">
    <property type="term" value="F:hydrolase activity"/>
    <property type="evidence" value="ECO:0007669"/>
    <property type="project" value="UniProtKB-KW"/>
</dbReference>
<comment type="subcellular location">
    <subcellularLocation>
        <location evidence="1">Nucleus</location>
    </subcellularLocation>
</comment>
<dbReference type="InterPro" id="IPR049730">
    <property type="entry name" value="SNF2/RAD54-like_C"/>
</dbReference>
<dbReference type="CDD" id="cd18008">
    <property type="entry name" value="DEXDc_SHPRH-like"/>
    <property type="match status" value="1"/>
</dbReference>
<dbReference type="EC" id="3.6.4.12" evidence="21"/>
<keyword evidence="3" id="KW-0479">Metal-binding</keyword>